<keyword evidence="3" id="KW-0378">Hydrolase</keyword>
<dbReference type="InterPro" id="IPR023296">
    <property type="entry name" value="Glyco_hydro_beta-prop_sf"/>
</dbReference>
<dbReference type="GO" id="GO:0004564">
    <property type="term" value="F:beta-fructofuranosidase activity"/>
    <property type="evidence" value="ECO:0007669"/>
    <property type="project" value="UniProtKB-EC"/>
</dbReference>
<dbReference type="PANTHER" id="PTHR43101">
    <property type="entry name" value="BETA-FRUCTOSIDASE"/>
    <property type="match status" value="1"/>
</dbReference>
<dbReference type="InterPro" id="IPR051214">
    <property type="entry name" value="GH32_Enzymes"/>
</dbReference>
<dbReference type="EC" id="3.2.1.26" evidence="2"/>
<dbReference type="PANTHER" id="PTHR43101:SF1">
    <property type="entry name" value="BETA-FRUCTOSIDASE"/>
    <property type="match status" value="1"/>
</dbReference>
<dbReference type="InterPro" id="IPR013148">
    <property type="entry name" value="Glyco_hydro_32_N"/>
</dbReference>
<protein>
    <recommendedName>
        <fullName evidence="2">beta-fructofuranosidase</fullName>
        <ecNumber evidence="2">3.2.1.26</ecNumber>
    </recommendedName>
</protein>
<organism evidence="7">
    <name type="scientific">Eiseniibacteriota bacterium</name>
    <dbReference type="NCBI Taxonomy" id="2212470"/>
    <lineage>
        <taxon>Bacteria</taxon>
        <taxon>Candidatus Eiseniibacteriota</taxon>
    </lineage>
</organism>
<sequence length="564" mass="62192">MHATIRRALPRRPALAGALALALSGVLAATAAATWMLPPAPNRPKDFTVVKRDGHYHLFYIRHDNSLPDEQTEKDFGHAVSPDFYQWQHLPPVLPVREGAWDDDHVWAPSIIERDGVYYMFYTGVTRGASGSHLRQRTGLATSTDLVQWNRMDAPILGCEDVPWAWCDTLSGQAAFRDPFVMADPLRPGRWLMLTSAQPASDPTGMVVALAASDGDFTSWTDLGPMWITHQSWTYNPIVESPHILSRRDSLYYLFFTTSSGQPLSFATATDPAAPAPQWTYRGRLGHMLGVDAHAWFASEGFRDGLVDYLLFVDGDRIEVRRIAWRDDWRFWLAQPEPFHVQRMTWSAPTTRAGQVVTLRIEATFWYQQVVRPEVLSIAADGSETPVDPASLNLPSEIPLTGGVTEVAWLVDPRPGAPGRDTRGVIRLRLPDRTCVSPDIEILPVQDLTGGGDPPPVQPSPVAGHDGGVGGEEAGVPVLRRPRGLFGRAPSLLVDAPAETPGRLELFDLQGRRVRTLADRTFARGAHVLVWDGRDDAGRALGPGLYFARLATPAGARTARVLLR</sequence>
<evidence type="ECO:0000256" key="1">
    <source>
        <dbReference type="ARBA" id="ARBA00009902"/>
    </source>
</evidence>
<feature type="chain" id="PRO_5032421182" description="beta-fructofuranosidase" evidence="5">
    <location>
        <begin position="29"/>
        <end position="564"/>
    </location>
</feature>
<dbReference type="GO" id="GO:0005975">
    <property type="term" value="P:carbohydrate metabolic process"/>
    <property type="evidence" value="ECO:0007669"/>
    <property type="project" value="InterPro"/>
</dbReference>
<name>A0A832MKL9_UNCEI</name>
<keyword evidence="5" id="KW-0732">Signal</keyword>
<accession>A0A832MKL9</accession>
<dbReference type="SMART" id="SM00640">
    <property type="entry name" value="Glyco_32"/>
    <property type="match status" value="1"/>
</dbReference>
<comment type="similarity">
    <text evidence="1">Belongs to the glycosyl hydrolase 32 family.</text>
</comment>
<dbReference type="Gene3D" id="2.115.10.20">
    <property type="entry name" value="Glycosyl hydrolase domain, family 43"/>
    <property type="match status" value="1"/>
</dbReference>
<dbReference type="Pfam" id="PF00251">
    <property type="entry name" value="Glyco_hydro_32N"/>
    <property type="match status" value="1"/>
</dbReference>
<keyword evidence="4" id="KW-0326">Glycosidase</keyword>
<dbReference type="Gene3D" id="2.60.40.4070">
    <property type="match status" value="1"/>
</dbReference>
<evidence type="ECO:0000256" key="5">
    <source>
        <dbReference type="SAM" id="SignalP"/>
    </source>
</evidence>
<dbReference type="AlphaFoldDB" id="A0A832MKL9"/>
<dbReference type="InterPro" id="IPR001362">
    <property type="entry name" value="Glyco_hydro_32"/>
</dbReference>
<evidence type="ECO:0000259" key="6">
    <source>
        <dbReference type="Pfam" id="PF00251"/>
    </source>
</evidence>
<evidence type="ECO:0000256" key="2">
    <source>
        <dbReference type="ARBA" id="ARBA00012758"/>
    </source>
</evidence>
<feature type="domain" description="Glycosyl hydrolase family 32 N-terminal" evidence="6">
    <location>
        <begin position="49"/>
        <end position="229"/>
    </location>
</feature>
<evidence type="ECO:0000256" key="3">
    <source>
        <dbReference type="ARBA" id="ARBA00022801"/>
    </source>
</evidence>
<feature type="signal peptide" evidence="5">
    <location>
        <begin position="1"/>
        <end position="28"/>
    </location>
</feature>
<dbReference type="EMBL" id="DSQF01000002">
    <property type="protein sequence ID" value="HGZ42006.1"/>
    <property type="molecule type" value="Genomic_DNA"/>
</dbReference>
<dbReference type="SUPFAM" id="SSF75005">
    <property type="entry name" value="Arabinanase/levansucrase/invertase"/>
    <property type="match status" value="1"/>
</dbReference>
<proteinExistence type="inferred from homology"/>
<evidence type="ECO:0000313" key="7">
    <source>
        <dbReference type="EMBL" id="HGZ42006.1"/>
    </source>
</evidence>
<comment type="caution">
    <text evidence="7">The sequence shown here is derived from an EMBL/GenBank/DDBJ whole genome shotgun (WGS) entry which is preliminary data.</text>
</comment>
<reference evidence="7" key="1">
    <citation type="journal article" date="2020" name="mSystems">
        <title>Genome- and Community-Level Interaction Insights into Carbon Utilization and Element Cycling Functions of Hydrothermarchaeota in Hydrothermal Sediment.</title>
        <authorList>
            <person name="Zhou Z."/>
            <person name="Liu Y."/>
            <person name="Xu W."/>
            <person name="Pan J."/>
            <person name="Luo Z.H."/>
            <person name="Li M."/>
        </authorList>
    </citation>
    <scope>NUCLEOTIDE SEQUENCE [LARGE SCALE GENOMIC DNA]</scope>
    <source>
        <strain evidence="7">SpSt-381</strain>
    </source>
</reference>
<gene>
    <name evidence="7" type="ORF">ENR23_01035</name>
</gene>
<evidence type="ECO:0000256" key="4">
    <source>
        <dbReference type="ARBA" id="ARBA00023295"/>
    </source>
</evidence>